<dbReference type="AlphaFoldDB" id="A0AAE3U7F3"/>
<proteinExistence type="predicted"/>
<evidence type="ECO:0000313" key="2">
    <source>
        <dbReference type="Proteomes" id="UP001241110"/>
    </source>
</evidence>
<name>A0AAE3U7F3_9BACT</name>
<comment type="caution">
    <text evidence="1">The sequence shown here is derived from an EMBL/GenBank/DDBJ whole genome shotgun (WGS) entry which is preliminary data.</text>
</comment>
<evidence type="ECO:0000313" key="1">
    <source>
        <dbReference type="EMBL" id="MDJ1482879.1"/>
    </source>
</evidence>
<dbReference type="Proteomes" id="UP001241110">
    <property type="component" value="Unassembled WGS sequence"/>
</dbReference>
<accession>A0AAE3U7F3</accession>
<reference evidence="1" key="1">
    <citation type="submission" date="2023-05" db="EMBL/GenBank/DDBJ databases">
        <authorList>
            <person name="Zhang X."/>
        </authorList>
    </citation>
    <scope>NUCLEOTIDE SEQUENCE</scope>
    <source>
        <strain evidence="1">YF14B1</strain>
    </source>
</reference>
<protein>
    <submittedName>
        <fullName evidence="1">Uncharacterized protein</fullName>
    </submittedName>
</protein>
<sequence>MGYDVFLAPKTRSCNKKARIAEKINEEEAFLSRDFAMFHSRPHAFAQSELVQIEALLHIDLTPYWSYPINYEPDTQELEYEIYLAEEENNLTRIPDLQQQIIQVQKEWKVNYDSIHEGWTHISQMRETTLTFLEKIRQNPSFGNQITEVTERPFDWGRYFISPYSTDEPEIVHDLRKILLSLDYMKEENIDFVALVGY</sequence>
<dbReference type="EMBL" id="JASJOS010000009">
    <property type="protein sequence ID" value="MDJ1482879.1"/>
    <property type="molecule type" value="Genomic_DNA"/>
</dbReference>
<dbReference type="RefSeq" id="WP_313982273.1">
    <property type="nucleotide sequence ID" value="NZ_JASJOS010000009.1"/>
</dbReference>
<organism evidence="1 2">
    <name type="scientific">Xanthocytophaga flava</name>
    <dbReference type="NCBI Taxonomy" id="3048013"/>
    <lineage>
        <taxon>Bacteria</taxon>
        <taxon>Pseudomonadati</taxon>
        <taxon>Bacteroidota</taxon>
        <taxon>Cytophagia</taxon>
        <taxon>Cytophagales</taxon>
        <taxon>Rhodocytophagaceae</taxon>
        <taxon>Xanthocytophaga</taxon>
    </lineage>
</organism>
<gene>
    <name evidence="1" type="ORF">QNI16_20425</name>
</gene>